<evidence type="ECO:0000313" key="2">
    <source>
        <dbReference type="EMBL" id="OAI29135.1"/>
    </source>
</evidence>
<keyword evidence="3" id="KW-1185">Reference proteome</keyword>
<evidence type="ECO:0000313" key="3">
    <source>
        <dbReference type="Proteomes" id="UP000077628"/>
    </source>
</evidence>
<evidence type="ECO:0000259" key="1">
    <source>
        <dbReference type="Pfam" id="PF12973"/>
    </source>
</evidence>
<dbReference type="RefSeq" id="WP_064023917.1">
    <property type="nucleotide sequence ID" value="NZ_LUUK01000004.1"/>
</dbReference>
<accession>A0A177PFR2</accession>
<dbReference type="AlphaFoldDB" id="A0A177PFR2"/>
<dbReference type="Pfam" id="PF12973">
    <property type="entry name" value="Cupin_7"/>
    <property type="match status" value="2"/>
</dbReference>
<dbReference type="Proteomes" id="UP000077628">
    <property type="component" value="Unassembled WGS sequence"/>
</dbReference>
<dbReference type="OrthoDB" id="345639at2"/>
<feature type="domain" description="ChrR-like cupin" evidence="1">
    <location>
        <begin position="181"/>
        <end position="269"/>
    </location>
</feature>
<dbReference type="InterPro" id="IPR025979">
    <property type="entry name" value="ChrR-like_cupin_dom"/>
</dbReference>
<comment type="caution">
    <text evidence="2">The sequence shown here is derived from an EMBL/GenBank/DDBJ whole genome shotgun (WGS) entry which is preliminary data.</text>
</comment>
<gene>
    <name evidence="2" type="ORF">A1355_16820</name>
</gene>
<dbReference type="STRING" id="702114.A1355_16820"/>
<dbReference type="Gene3D" id="2.60.120.10">
    <property type="entry name" value="Jelly Rolls"/>
    <property type="match status" value="2"/>
</dbReference>
<dbReference type="EMBL" id="LUUK01000004">
    <property type="protein sequence ID" value="OAI29135.1"/>
    <property type="molecule type" value="Genomic_DNA"/>
</dbReference>
<organism evidence="2 3">
    <name type="scientific">Methylomonas koyamae</name>
    <dbReference type="NCBI Taxonomy" id="702114"/>
    <lineage>
        <taxon>Bacteria</taxon>
        <taxon>Pseudomonadati</taxon>
        <taxon>Pseudomonadota</taxon>
        <taxon>Gammaproteobacteria</taxon>
        <taxon>Methylococcales</taxon>
        <taxon>Methylococcaceae</taxon>
        <taxon>Methylomonas</taxon>
    </lineage>
</organism>
<name>A0A177PFR2_9GAMM</name>
<dbReference type="InterPro" id="IPR011051">
    <property type="entry name" value="RmlC_Cupin_sf"/>
</dbReference>
<reference evidence="3" key="1">
    <citation type="submission" date="2016-03" db="EMBL/GenBank/DDBJ databases">
        <authorList>
            <person name="Heylen K."/>
            <person name="De Vos P."/>
            <person name="Vekeman B."/>
        </authorList>
    </citation>
    <scope>NUCLEOTIDE SEQUENCE [LARGE SCALE GENOMIC DNA]</scope>
    <source>
        <strain evidence="3">R-45383</strain>
    </source>
</reference>
<feature type="domain" description="ChrR-like cupin" evidence="1">
    <location>
        <begin position="57"/>
        <end position="148"/>
    </location>
</feature>
<protein>
    <recommendedName>
        <fullName evidence="1">ChrR-like cupin domain-containing protein</fullName>
    </recommendedName>
</protein>
<sequence length="279" mass="30049">MTDNPPRKPTDAAEPIAAQLLDALTPLPVAAPRRAAMRQGLLGKVADSLASHAGLLTVRTRHGVWRDLKSGVRYKTLWDGPRGGSVLIDLAAGASLMPHRHNWLEEGIVLRGELTMDDLRLGPFDYHVSPAGSRHGAIHSETGALAFLRGTSLGDTPGVIREVLGGLLPGADRSQSCYLNSAADWRELAPGIEQWVLYRDGELESSYYRFAPGSRISGHAHPIDEECILLSGDLYLGDILLLPGDYQMAPAGSRHGNAESESGALLYVRGAPRERQNIG</sequence>
<proteinExistence type="predicted"/>
<dbReference type="SUPFAM" id="SSF51182">
    <property type="entry name" value="RmlC-like cupins"/>
    <property type="match status" value="2"/>
</dbReference>
<dbReference type="InterPro" id="IPR014710">
    <property type="entry name" value="RmlC-like_jellyroll"/>
</dbReference>